<reference evidence="7" key="1">
    <citation type="journal article" date="2020" name="Stud. Mycol.">
        <title>101 Dothideomycetes genomes: a test case for predicting lifestyles and emergence of pathogens.</title>
        <authorList>
            <person name="Haridas S."/>
            <person name="Albert R."/>
            <person name="Binder M."/>
            <person name="Bloem J."/>
            <person name="Labutti K."/>
            <person name="Salamov A."/>
            <person name="Andreopoulos B."/>
            <person name="Baker S."/>
            <person name="Barry K."/>
            <person name="Bills G."/>
            <person name="Bluhm B."/>
            <person name="Cannon C."/>
            <person name="Castanera R."/>
            <person name="Culley D."/>
            <person name="Daum C."/>
            <person name="Ezra D."/>
            <person name="Gonzalez J."/>
            <person name="Henrissat B."/>
            <person name="Kuo A."/>
            <person name="Liang C."/>
            <person name="Lipzen A."/>
            <person name="Lutzoni F."/>
            <person name="Magnuson J."/>
            <person name="Mondo S."/>
            <person name="Nolan M."/>
            <person name="Ohm R."/>
            <person name="Pangilinan J."/>
            <person name="Park H.-J."/>
            <person name="Ramirez L."/>
            <person name="Alfaro M."/>
            <person name="Sun H."/>
            <person name="Tritt A."/>
            <person name="Yoshinaga Y."/>
            <person name="Zwiers L.-H."/>
            <person name="Turgeon B."/>
            <person name="Goodwin S."/>
            <person name="Spatafora J."/>
            <person name="Crous P."/>
            <person name="Grigoriev I."/>
        </authorList>
    </citation>
    <scope>NUCLEOTIDE SEQUENCE</scope>
    <source>
        <strain evidence="7">CBS 279.74</strain>
    </source>
</reference>
<dbReference type="GO" id="GO:0003677">
    <property type="term" value="F:DNA binding"/>
    <property type="evidence" value="ECO:0007669"/>
    <property type="project" value="InterPro"/>
</dbReference>
<dbReference type="Pfam" id="PF00172">
    <property type="entry name" value="Zn_clus"/>
    <property type="match status" value="1"/>
</dbReference>
<dbReference type="InterPro" id="IPR007219">
    <property type="entry name" value="XnlR_reg_dom"/>
</dbReference>
<dbReference type="Gene3D" id="4.10.240.10">
    <property type="entry name" value="Zn(2)-C6 fungal-type DNA-binding domain"/>
    <property type="match status" value="1"/>
</dbReference>
<dbReference type="InterPro" id="IPR050815">
    <property type="entry name" value="TF_fung"/>
</dbReference>
<dbReference type="Pfam" id="PF04082">
    <property type="entry name" value="Fungal_trans"/>
    <property type="match status" value="1"/>
</dbReference>
<dbReference type="OrthoDB" id="2943660at2759"/>
<evidence type="ECO:0000256" key="1">
    <source>
        <dbReference type="ARBA" id="ARBA00004123"/>
    </source>
</evidence>
<dbReference type="PANTHER" id="PTHR47338:SF10">
    <property type="entry name" value="TRANSCRIPTION FACTOR DOMAIN-CONTAINING PROTEIN-RELATED"/>
    <property type="match status" value="1"/>
</dbReference>
<evidence type="ECO:0000313" key="8">
    <source>
        <dbReference type="Proteomes" id="UP000799428"/>
    </source>
</evidence>
<protein>
    <recommendedName>
        <fullName evidence="6">Zn(2)-C6 fungal-type domain-containing protein</fullName>
    </recommendedName>
</protein>
<dbReference type="SMART" id="SM00906">
    <property type="entry name" value="Fungal_trans"/>
    <property type="match status" value="1"/>
</dbReference>
<dbReference type="SUPFAM" id="SSF57701">
    <property type="entry name" value="Zn2/Cys6 DNA-binding domain"/>
    <property type="match status" value="1"/>
</dbReference>
<dbReference type="PANTHER" id="PTHR47338">
    <property type="entry name" value="ZN(II)2CYS6 TRANSCRIPTION FACTOR (EUROFUNG)-RELATED"/>
    <property type="match status" value="1"/>
</dbReference>
<dbReference type="CDD" id="cd00067">
    <property type="entry name" value="GAL4"/>
    <property type="match status" value="1"/>
</dbReference>
<evidence type="ECO:0000256" key="2">
    <source>
        <dbReference type="ARBA" id="ARBA00022723"/>
    </source>
</evidence>
<dbReference type="GO" id="GO:0000981">
    <property type="term" value="F:DNA-binding transcription factor activity, RNA polymerase II-specific"/>
    <property type="evidence" value="ECO:0007669"/>
    <property type="project" value="InterPro"/>
</dbReference>
<dbReference type="GO" id="GO:0005634">
    <property type="term" value="C:nucleus"/>
    <property type="evidence" value="ECO:0007669"/>
    <property type="project" value="UniProtKB-SubCell"/>
</dbReference>
<evidence type="ECO:0000259" key="6">
    <source>
        <dbReference type="PROSITE" id="PS50048"/>
    </source>
</evidence>
<dbReference type="SMART" id="SM00066">
    <property type="entry name" value="GAL4"/>
    <property type="match status" value="1"/>
</dbReference>
<keyword evidence="8" id="KW-1185">Reference proteome</keyword>
<organism evidence="7 8">
    <name type="scientific">Pleomassaria siparia CBS 279.74</name>
    <dbReference type="NCBI Taxonomy" id="1314801"/>
    <lineage>
        <taxon>Eukaryota</taxon>
        <taxon>Fungi</taxon>
        <taxon>Dikarya</taxon>
        <taxon>Ascomycota</taxon>
        <taxon>Pezizomycotina</taxon>
        <taxon>Dothideomycetes</taxon>
        <taxon>Pleosporomycetidae</taxon>
        <taxon>Pleosporales</taxon>
        <taxon>Pleomassariaceae</taxon>
        <taxon>Pleomassaria</taxon>
    </lineage>
</organism>
<dbReference type="InterPro" id="IPR001138">
    <property type="entry name" value="Zn2Cys6_DnaBD"/>
</dbReference>
<proteinExistence type="predicted"/>
<dbReference type="EMBL" id="MU005779">
    <property type="protein sequence ID" value="KAF2705415.1"/>
    <property type="molecule type" value="Genomic_DNA"/>
</dbReference>
<gene>
    <name evidence="7" type="ORF">K504DRAFT_101819</name>
</gene>
<dbReference type="InterPro" id="IPR036864">
    <property type="entry name" value="Zn2-C6_fun-type_DNA-bd_sf"/>
</dbReference>
<keyword evidence="5" id="KW-0539">Nucleus</keyword>
<keyword evidence="3" id="KW-0805">Transcription regulation</keyword>
<evidence type="ECO:0000313" key="7">
    <source>
        <dbReference type="EMBL" id="KAF2705415.1"/>
    </source>
</evidence>
<comment type="subcellular location">
    <subcellularLocation>
        <location evidence="1">Nucleus</location>
    </subcellularLocation>
</comment>
<dbReference type="GO" id="GO:0008270">
    <property type="term" value="F:zinc ion binding"/>
    <property type="evidence" value="ECO:0007669"/>
    <property type="project" value="InterPro"/>
</dbReference>
<dbReference type="GO" id="GO:0006351">
    <property type="term" value="P:DNA-templated transcription"/>
    <property type="evidence" value="ECO:0007669"/>
    <property type="project" value="InterPro"/>
</dbReference>
<dbReference type="PROSITE" id="PS50048">
    <property type="entry name" value="ZN2_CY6_FUNGAL_2"/>
    <property type="match status" value="1"/>
</dbReference>
<evidence type="ECO:0000256" key="5">
    <source>
        <dbReference type="ARBA" id="ARBA00023242"/>
    </source>
</evidence>
<accession>A0A6G1JYS8</accession>
<dbReference type="AlphaFoldDB" id="A0A6G1JYS8"/>
<keyword evidence="2" id="KW-0479">Metal-binding</keyword>
<feature type="domain" description="Zn(2)-C6 fungal-type" evidence="6">
    <location>
        <begin position="16"/>
        <end position="46"/>
    </location>
</feature>
<evidence type="ECO:0000256" key="3">
    <source>
        <dbReference type="ARBA" id="ARBA00023015"/>
    </source>
</evidence>
<name>A0A6G1JYS8_9PLEO</name>
<dbReference type="Proteomes" id="UP000799428">
    <property type="component" value="Unassembled WGS sequence"/>
</dbReference>
<evidence type="ECO:0000256" key="4">
    <source>
        <dbReference type="ARBA" id="ARBA00023163"/>
    </source>
</evidence>
<dbReference type="PROSITE" id="PS00463">
    <property type="entry name" value="ZN2_CY6_FUNGAL_1"/>
    <property type="match status" value="1"/>
</dbReference>
<keyword evidence="4" id="KW-0804">Transcription</keyword>
<dbReference type="CDD" id="cd12148">
    <property type="entry name" value="fungal_TF_MHR"/>
    <property type="match status" value="1"/>
</dbReference>
<sequence>MQTLTLPASISKRKQACKSCRQRKKRCDGEKPSCSLCQKLGMGCEYNVPAANRADANIPPFPCPGALDPIQATLPLSFEQAGALDFMRFPGMNFDFPGVSLHSSSSHELSYLTPLIGPEITDNFLNFESDTTINPGLPSHDVLLELVDIFFERFYHHLPCFHKVTFMEQVRSQHLQMQSPLVLYAMCALSARYHYDPSIRAQQDSWYEQAKFLYDLGKENPEHALRTIQAALCLVFYSWPVCDFGAGWMFLGKAWRQAATLSLNRMDGNRKTFYIEAPQWPTTELQREEYRRVLWMLFIMDKSYSWPTGWSNVIDERQFAVNIPGPDAIFQSMTSDTAKGTAGDTPFTRNVDSLIASTSAAAQPLNLFRYVAIAHVILGRLAEHIHSLHDSPDSPEYHETVAELDACLVKFRLSLPRSATSVIEASDDTRGHVIWLNVTLNTMAILLHHQCDDENETKEQFARAVSAAKNTIQIVKDTSRISIDLLLSTHISASLYVAACILFIQWRISGDQGLKSDIDLFEFVFDRFHDVYSFLGLKFKLALEYNLKNATEERILVLREKGFRGLLTDCSNWSFVKAELEKLDVGYKVV</sequence>